<evidence type="ECO:0000313" key="2">
    <source>
        <dbReference type="EMBL" id="RCK81058.1"/>
    </source>
</evidence>
<dbReference type="Pfam" id="PF12728">
    <property type="entry name" value="HTH_17"/>
    <property type="match status" value="1"/>
</dbReference>
<accession>A0A367ZSF6</accession>
<comment type="caution">
    <text evidence="2">The sequence shown here is derived from an EMBL/GenBank/DDBJ whole genome shotgun (WGS) entry which is preliminary data.</text>
</comment>
<dbReference type="AlphaFoldDB" id="A0A367ZSF6"/>
<reference evidence="2 3" key="1">
    <citation type="submission" date="2018-05" db="EMBL/GenBank/DDBJ databases">
        <title>A metagenomic window into the 2 km-deep terrestrial subsurface aquifer revealed taxonomically and functionally diverse microbial community comprising novel uncultured bacterial lineages.</title>
        <authorList>
            <person name="Kadnikov V.V."/>
            <person name="Mardanov A.V."/>
            <person name="Beletsky A.V."/>
            <person name="Banks D."/>
            <person name="Pimenov N.V."/>
            <person name="Frank Y.A."/>
            <person name="Karnachuk O.V."/>
            <person name="Ravin N.V."/>
        </authorList>
    </citation>
    <scope>NUCLEOTIDE SEQUENCE [LARGE SCALE GENOMIC DNA]</scope>
    <source>
        <strain evidence="2">BY5</strain>
    </source>
</reference>
<feature type="domain" description="Helix-turn-helix" evidence="1">
    <location>
        <begin position="1"/>
        <end position="49"/>
    </location>
</feature>
<dbReference type="Proteomes" id="UP000252355">
    <property type="component" value="Unassembled WGS sequence"/>
</dbReference>
<gene>
    <name evidence="2" type="ORF">OZSIB_2435</name>
</gene>
<sequence length="194" mass="21869">MLTVQETAEILHMNPEVVRRWLRNGTLKGTKVGSDWRIAEATIDAFLNKAAAVPTDPATQGPKMCVKFPKWLDFSGLPAQLNEALGPTGWPVFKKLVEIDFEKEDKVTPRFPLDLPTFCQRVGYEEKTVLKTIQGLARLGFLTLDQRHDPPEWVQIKTPVKTPRSILDIPFSEGGIKGAPEKACESRCLRRYLL</sequence>
<dbReference type="GO" id="GO:0003677">
    <property type="term" value="F:DNA binding"/>
    <property type="evidence" value="ECO:0007669"/>
    <property type="project" value="InterPro"/>
</dbReference>
<proteinExistence type="predicted"/>
<name>A0A367ZSF6_9BACT</name>
<organism evidence="2 3">
    <name type="scientific">Candidatus Ozemobacter sibiricus</name>
    <dbReference type="NCBI Taxonomy" id="2268124"/>
    <lineage>
        <taxon>Bacteria</taxon>
        <taxon>Candidatus Ozemobacteria</taxon>
        <taxon>Candidatus Ozemobacterales</taxon>
        <taxon>Candidatus Ozemobacteraceae</taxon>
        <taxon>Candidatus Ozemobacter</taxon>
    </lineage>
</organism>
<evidence type="ECO:0000313" key="3">
    <source>
        <dbReference type="Proteomes" id="UP000252355"/>
    </source>
</evidence>
<protein>
    <recommendedName>
        <fullName evidence="1">Helix-turn-helix domain-containing protein</fullName>
    </recommendedName>
</protein>
<dbReference type="InterPro" id="IPR041657">
    <property type="entry name" value="HTH_17"/>
</dbReference>
<dbReference type="InterPro" id="IPR010093">
    <property type="entry name" value="SinI_DNA-bd"/>
</dbReference>
<dbReference type="EMBL" id="QOQW01000003">
    <property type="protein sequence ID" value="RCK81058.1"/>
    <property type="molecule type" value="Genomic_DNA"/>
</dbReference>
<dbReference type="NCBIfam" id="TIGR01764">
    <property type="entry name" value="excise"/>
    <property type="match status" value="1"/>
</dbReference>
<evidence type="ECO:0000259" key="1">
    <source>
        <dbReference type="Pfam" id="PF12728"/>
    </source>
</evidence>